<dbReference type="AlphaFoldDB" id="A0A9Q3S0C4"/>
<protein>
    <recommendedName>
        <fullName evidence="5">Ferrochelatase</fullName>
    </recommendedName>
</protein>
<proteinExistence type="predicted"/>
<evidence type="ECO:0000256" key="2">
    <source>
        <dbReference type="SAM" id="SignalP"/>
    </source>
</evidence>
<evidence type="ECO:0008006" key="5">
    <source>
        <dbReference type="Google" id="ProtNLM"/>
    </source>
</evidence>
<evidence type="ECO:0000313" key="3">
    <source>
        <dbReference type="EMBL" id="MBY6217874.1"/>
    </source>
</evidence>
<keyword evidence="1" id="KW-0812">Transmembrane</keyword>
<gene>
    <name evidence="3" type="ORF">KUV31_05910</name>
</gene>
<keyword evidence="1" id="KW-1133">Transmembrane helix</keyword>
<accession>A0A9Q3S0C4</accession>
<dbReference type="EMBL" id="JAHVKP010000001">
    <property type="protein sequence ID" value="MBY6217874.1"/>
    <property type="molecule type" value="Genomic_DNA"/>
</dbReference>
<organism evidence="3 4">
    <name type="scientific">Qipengyuania aquimaris</name>
    <dbReference type="NCBI Taxonomy" id="255984"/>
    <lineage>
        <taxon>Bacteria</taxon>
        <taxon>Pseudomonadati</taxon>
        <taxon>Pseudomonadota</taxon>
        <taxon>Alphaproteobacteria</taxon>
        <taxon>Sphingomonadales</taxon>
        <taxon>Erythrobacteraceae</taxon>
        <taxon>Qipengyuania</taxon>
    </lineage>
</organism>
<sequence>MKKLILPIAAIALGATPVVATAADAQRSSQPADEVSEAGGTATIVAIIAAAAVIIGIIAATEDDDDDQPVSV</sequence>
<evidence type="ECO:0000313" key="4">
    <source>
        <dbReference type="Proteomes" id="UP000824927"/>
    </source>
</evidence>
<comment type="caution">
    <text evidence="3">The sequence shown here is derived from an EMBL/GenBank/DDBJ whole genome shotgun (WGS) entry which is preliminary data.</text>
</comment>
<evidence type="ECO:0000256" key="1">
    <source>
        <dbReference type="SAM" id="Phobius"/>
    </source>
</evidence>
<dbReference type="Proteomes" id="UP000824927">
    <property type="component" value="Unassembled WGS sequence"/>
</dbReference>
<keyword evidence="1" id="KW-0472">Membrane</keyword>
<feature type="signal peptide" evidence="2">
    <location>
        <begin position="1"/>
        <end position="22"/>
    </location>
</feature>
<reference evidence="3" key="1">
    <citation type="submission" date="2021-06" db="EMBL/GenBank/DDBJ databases">
        <title>50 bacteria genomes isolated from Dapeng, Shenzhen, China.</title>
        <authorList>
            <person name="Zheng W."/>
            <person name="Yu S."/>
            <person name="Huang Y."/>
        </authorList>
    </citation>
    <scope>NUCLEOTIDE SEQUENCE</scope>
    <source>
        <strain evidence="3">DP4N28-2</strain>
    </source>
</reference>
<feature type="transmembrane region" description="Helical" evidence="1">
    <location>
        <begin position="38"/>
        <end position="60"/>
    </location>
</feature>
<keyword evidence="2" id="KW-0732">Signal</keyword>
<dbReference type="RefSeq" id="WP_222404866.1">
    <property type="nucleotide sequence ID" value="NZ_JAHVKP010000001.1"/>
</dbReference>
<name>A0A9Q3S0C4_9SPHN</name>
<feature type="chain" id="PRO_5040128325" description="Ferrochelatase" evidence="2">
    <location>
        <begin position="23"/>
        <end position="72"/>
    </location>
</feature>